<evidence type="ECO:0000256" key="4">
    <source>
        <dbReference type="ARBA" id="ARBA00022989"/>
    </source>
</evidence>
<dbReference type="HOGENOM" id="CLU_008713_1_0_10"/>
<feature type="transmembrane region" description="Helical" evidence="6">
    <location>
        <begin position="293"/>
        <end position="316"/>
    </location>
</feature>
<feature type="domain" description="MacB-like periplasmic core" evidence="8">
    <location>
        <begin position="472"/>
        <end position="602"/>
    </location>
</feature>
<dbReference type="PANTHER" id="PTHR30572:SF18">
    <property type="entry name" value="ABC-TYPE MACROLIDE FAMILY EXPORT SYSTEM PERMEASE COMPONENT 2"/>
    <property type="match status" value="1"/>
</dbReference>
<feature type="transmembrane region" description="Helical" evidence="6">
    <location>
        <begin position="726"/>
        <end position="744"/>
    </location>
</feature>
<dbReference type="GO" id="GO:0022857">
    <property type="term" value="F:transmembrane transporter activity"/>
    <property type="evidence" value="ECO:0007669"/>
    <property type="project" value="TreeGrafter"/>
</dbReference>
<feature type="domain" description="MacB-like periplasmic core" evidence="8">
    <location>
        <begin position="20"/>
        <end position="241"/>
    </location>
</feature>
<dbReference type="eggNOG" id="COG0577">
    <property type="taxonomic scope" value="Bacteria"/>
</dbReference>
<evidence type="ECO:0000256" key="3">
    <source>
        <dbReference type="ARBA" id="ARBA00022692"/>
    </source>
</evidence>
<feature type="transmembrane region" description="Helical" evidence="6">
    <location>
        <begin position="350"/>
        <end position="370"/>
    </location>
</feature>
<reference evidence="9" key="1">
    <citation type="submission" date="2012-02" db="EMBL/GenBank/DDBJ databases">
        <title>The complete genome of Solitalea canadensis DSM 3403.</title>
        <authorList>
            <consortium name="US DOE Joint Genome Institute (JGI-PGF)"/>
            <person name="Lucas S."/>
            <person name="Copeland A."/>
            <person name="Lapidus A."/>
            <person name="Glavina del Rio T."/>
            <person name="Dalin E."/>
            <person name="Tice H."/>
            <person name="Bruce D."/>
            <person name="Goodwin L."/>
            <person name="Pitluck S."/>
            <person name="Peters L."/>
            <person name="Ovchinnikova G."/>
            <person name="Lu M."/>
            <person name="Kyrpides N."/>
            <person name="Mavromatis K."/>
            <person name="Ivanova N."/>
            <person name="Brettin T."/>
            <person name="Detter J.C."/>
            <person name="Han C."/>
            <person name="Larimer F."/>
            <person name="Land M."/>
            <person name="Hauser L."/>
            <person name="Markowitz V."/>
            <person name="Cheng J.-F."/>
            <person name="Hugenholtz P."/>
            <person name="Woyke T."/>
            <person name="Wu D."/>
            <person name="Spring S."/>
            <person name="Schroeder M."/>
            <person name="Kopitz M."/>
            <person name="Brambilla E."/>
            <person name="Klenk H.-P."/>
            <person name="Eisen J.A."/>
        </authorList>
    </citation>
    <scope>NUCLEOTIDE SEQUENCE</scope>
    <source>
        <strain evidence="9">DSM 3403</strain>
    </source>
</reference>
<evidence type="ECO:0000256" key="6">
    <source>
        <dbReference type="SAM" id="Phobius"/>
    </source>
</evidence>
<protein>
    <submittedName>
        <fullName evidence="9">ABC-type antimicrobial peptide transport system, permease component</fullName>
    </submittedName>
</protein>
<keyword evidence="4 6" id="KW-1133">Transmembrane helix</keyword>
<dbReference type="KEGG" id="scn:Solca_0260"/>
<keyword evidence="2" id="KW-1003">Cell membrane</keyword>
<comment type="subcellular location">
    <subcellularLocation>
        <location evidence="1">Cell membrane</location>
        <topology evidence="1">Multi-pass membrane protein</topology>
    </subcellularLocation>
</comment>
<dbReference type="Pfam" id="PF02687">
    <property type="entry name" value="FtsX"/>
    <property type="match status" value="2"/>
</dbReference>
<feature type="domain" description="ABC3 transporter permease C-terminal" evidence="7">
    <location>
        <begin position="677"/>
        <end position="786"/>
    </location>
</feature>
<accession>H8KSU4</accession>
<evidence type="ECO:0000256" key="5">
    <source>
        <dbReference type="ARBA" id="ARBA00023136"/>
    </source>
</evidence>
<evidence type="ECO:0000256" key="2">
    <source>
        <dbReference type="ARBA" id="ARBA00022475"/>
    </source>
</evidence>
<feature type="transmembrane region" description="Helical" evidence="6">
    <location>
        <begin position="21"/>
        <end position="41"/>
    </location>
</feature>
<dbReference type="InterPro" id="IPR003838">
    <property type="entry name" value="ABC3_permease_C"/>
</dbReference>
<dbReference type="Proteomes" id="UP000007590">
    <property type="component" value="Chromosome"/>
</dbReference>
<evidence type="ECO:0000256" key="1">
    <source>
        <dbReference type="ARBA" id="ARBA00004651"/>
    </source>
</evidence>
<dbReference type="OrthoDB" id="1451596at2"/>
<proteinExistence type="predicted"/>
<keyword evidence="5 6" id="KW-0472">Membrane</keyword>
<feature type="domain" description="ABC3 transporter permease C-terminal" evidence="7">
    <location>
        <begin position="301"/>
        <end position="415"/>
    </location>
</feature>
<sequence>MIRNYFKTALRNLLRNKVYSFINIAGLSLGLTCAMLIILYVKDEVSYDRFHKNVDQIYRIGFQEINPDGSKGRKDAITGFLQGPRFAESIPEIKTFVRFRNDNKDVKKGSEIYSQELFQVDSSFFSVFSFPLLSGDSKTALSNPNSVVLSEDAAISQFGTADAVGKTMYFKDNDQFVPYKVTGVARKSPQNSSIRFDVLLPLVVSKEDMSNSDNWFNFFLNTFVVLRPGADPNAVMAKMKKVYEADARDAIKNQAAQFGVKQTWSYLLQPYTQMHLSTEMPAQNGLKGGSHPMFSYILTGIVGFVLLIACINFINLTVARSVKRSKEIGIRKVIGGRRAQLIMQFMGESFILCFIAFVVALITVQLILPLFNDLANKALSFSYLFDSKLIAGYVLLFVLTGLLAGFYPALVLSKYRPVQTLYGRFTLGGRNYLQRSLVVVQFALASFLIVSTLTIYSQFKFLTNAKLGYEDKDLIVVDKWGLSREEAAVFKNELKKNPSILDVSAKNGGFWGTVAKINGETQQQFAYETVDEGFLPMLKVPIVKGRNFSKGFPSDSSHSVLVNEEFVKVAGWKEPLGQIVDFWYRNEKYTVVGVVKDYHYEGLGRKIGPQLFTMKKDNGYGRAFIKIRPNSETASLKHIETVFKKLFPVSPYSYKFKHAENLESYETESKWKDIMLFASVLTIFISSIGLFGLSVLAAEKRTKEIGIRKVLGASVGGVVTLLSKDFIKLIVIALLVSMPVAWFIANKWLENYPYRITVGSGIFIATALFVIIIALATISYQAVKTAIANPVNSLRTE</sequence>
<dbReference type="GO" id="GO:0005886">
    <property type="term" value="C:plasma membrane"/>
    <property type="evidence" value="ECO:0007669"/>
    <property type="project" value="UniProtKB-SubCell"/>
</dbReference>
<evidence type="ECO:0000313" key="9">
    <source>
        <dbReference type="EMBL" id="AFD05404.1"/>
    </source>
</evidence>
<name>H8KSU4_SOLCM</name>
<feature type="transmembrane region" description="Helical" evidence="6">
    <location>
        <begin position="432"/>
        <end position="456"/>
    </location>
</feature>
<keyword evidence="10" id="KW-1185">Reference proteome</keyword>
<dbReference type="RefSeq" id="WP_014678632.1">
    <property type="nucleotide sequence ID" value="NC_017770.1"/>
</dbReference>
<dbReference type="EMBL" id="CP003349">
    <property type="protein sequence ID" value="AFD05404.1"/>
    <property type="molecule type" value="Genomic_DNA"/>
</dbReference>
<dbReference type="PANTHER" id="PTHR30572">
    <property type="entry name" value="MEMBRANE COMPONENT OF TRANSPORTER-RELATED"/>
    <property type="match status" value="1"/>
</dbReference>
<organism evidence="9 10">
    <name type="scientific">Solitalea canadensis (strain ATCC 29591 / DSM 3403 / JCM 21819 / LMG 8368 / NBRC 15130 / NCIMB 12057 / USAM 9D)</name>
    <name type="common">Flexibacter canadensis</name>
    <dbReference type="NCBI Taxonomy" id="929556"/>
    <lineage>
        <taxon>Bacteria</taxon>
        <taxon>Pseudomonadati</taxon>
        <taxon>Bacteroidota</taxon>
        <taxon>Sphingobacteriia</taxon>
        <taxon>Sphingobacteriales</taxon>
        <taxon>Sphingobacteriaceae</taxon>
        <taxon>Solitalea</taxon>
    </lineage>
</organism>
<feature type="transmembrane region" description="Helical" evidence="6">
    <location>
        <begin position="390"/>
        <end position="412"/>
    </location>
</feature>
<evidence type="ECO:0000259" key="7">
    <source>
        <dbReference type="Pfam" id="PF02687"/>
    </source>
</evidence>
<evidence type="ECO:0000259" key="8">
    <source>
        <dbReference type="Pfam" id="PF12704"/>
    </source>
</evidence>
<gene>
    <name evidence="9" type="ordered locus">Solca_0260</name>
</gene>
<keyword evidence="3 6" id="KW-0812">Transmembrane</keyword>
<dbReference type="InterPro" id="IPR050250">
    <property type="entry name" value="Macrolide_Exporter_MacB"/>
</dbReference>
<dbReference type="Pfam" id="PF12704">
    <property type="entry name" value="MacB_PCD"/>
    <property type="match status" value="2"/>
</dbReference>
<dbReference type="AlphaFoldDB" id="H8KSU4"/>
<dbReference type="InterPro" id="IPR025857">
    <property type="entry name" value="MacB_PCD"/>
</dbReference>
<evidence type="ECO:0000313" key="10">
    <source>
        <dbReference type="Proteomes" id="UP000007590"/>
    </source>
</evidence>
<feature type="transmembrane region" description="Helical" evidence="6">
    <location>
        <begin position="756"/>
        <end position="778"/>
    </location>
</feature>
<feature type="transmembrane region" description="Helical" evidence="6">
    <location>
        <begin position="674"/>
        <end position="698"/>
    </location>
</feature>
<dbReference type="STRING" id="929556.Solca_0260"/>